<protein>
    <submittedName>
        <fullName evidence="1">Unnamed protein product</fullName>
    </submittedName>
</protein>
<evidence type="ECO:0000313" key="1">
    <source>
        <dbReference type="EMBL" id="GME87701.1"/>
    </source>
</evidence>
<dbReference type="Proteomes" id="UP001165101">
    <property type="component" value="Unassembled WGS sequence"/>
</dbReference>
<dbReference type="EMBL" id="BSXV01000140">
    <property type="protein sequence ID" value="GME87701.1"/>
    <property type="molecule type" value="Genomic_DNA"/>
</dbReference>
<evidence type="ECO:0000313" key="2">
    <source>
        <dbReference type="Proteomes" id="UP001165101"/>
    </source>
</evidence>
<proteinExistence type="predicted"/>
<sequence length="1324" mass="151323">MTASEDYLEQLLDDLKKLSPDDHTEQTTDENDITKEFLDPTSKSKFVKQKQSIEEKNEFLKENYLVPNNELQWDLLNEFQDIPKITESQTTKFYNNLISLPSSFNNTTVRFKRKGLKGSIVSYSEKFDLSALESSSNSATNSISLKRKFTSKNDSLRGNSTFLPFKPGGLDTGMNNQKTDIADNTKFLHRDPMGLFDVPQGLTRGLNLELTGNNNNTSHDIDLSQLEEDQEQDNNIESLLPSSDNNSHVIESLDKNVTNNSIGNGSKYLISESDEKDIAEILPDDTLLLRPQSLSDLNKSALGSKQKKKEWAHVVELTHDLENFEELVPNMAREWPFKLDVFQQEAVYHLEQGDSVFVAAHTSAGKTVVAEYAIAMAHRNMTKTIYTSPIKALSNQKFRDFKQTFKDVDIGVITGDVQINPDANCLIMTTEILRSMLYRGADLIRDVEFVIFDEVHYVNDIDRGVVWEEVIIMLPDHIKVILLSATVPNTYEFASWVGRTKQKDIYVISTPKRPVPLELFVWAKDDVFKVVDANRKFLVKGFKDHEDKLVKRKDVSKLIKGEANNASGRGGGGGAGRGGARGGARGNSRGGRGGARGGFQGNNNGNSGNRFQRDGPNRNTWVSLVQYLKKHDLLPGVVFVFSKKRCEEYADTLQGVNFCTNKEASEIHMFINQAVSRLKKEDRELPQILKIREMLSRGIAVHHGGLLPIVKEVIEILFSKSLIKVLFATETFAMGLNLPTRTVVFSELRKHDGTGFRNLLPGEFTQMSGRAGRRGLDETGTVIIMSYNNPLIESDFKEVTLGIPTKLSSQFRLTYSMILNLLRIEALKVEEMIKRSFSENTTQSLLPEHQQKVKDLEAKLEKDYKMDKCPNETLNKLEIFYNMMDELRTKYGLLVKESLKLSFYQKDFHSPRLIFYRDPVRNETVPAISIRFWNNSTKVTILSFVDVKESKKVLNNCVFTPDLGKDYKSLFFPRWKYTTDENNLRFKEIDITQIEFVTLYKLNTFIKDAMNHETNALKSLESELNGVLMSNHIYREVNWKKFMDKTTQELFFRIDELRELIDDSFDFSNEQFVNDLKKYYPTIINKMNLKNEIQSLKDLISEDNLELLPDYTQRLEILKLLEFIEPQQLTVNLKGRVACEINSGWELVLTELVFDNFLGDFTSEEIVALLSCFVYEGKKNNNNSKNNADGGATQVSLPTLETPRLEKGKEKIIKIVKDMLQVYNDYQINLTADEESFLERDRFALVNTVYEWAKGLSFKEIMEMFNDSEESEGTIVRVITRLDEICREVKNCALIIGDSDLHLKMNDAQEKIKRDIVFCASLYL</sequence>
<reference evidence="1" key="1">
    <citation type="submission" date="2023-04" db="EMBL/GenBank/DDBJ databases">
        <title>Candida boidinii NBRC 1967.</title>
        <authorList>
            <person name="Ichikawa N."/>
            <person name="Sato H."/>
            <person name="Tonouchi N."/>
        </authorList>
    </citation>
    <scope>NUCLEOTIDE SEQUENCE</scope>
    <source>
        <strain evidence="1">NBRC 1967</strain>
    </source>
</reference>
<accession>A0ACB5TFY8</accession>
<comment type="caution">
    <text evidence="1">The sequence shown here is derived from an EMBL/GenBank/DDBJ whole genome shotgun (WGS) entry which is preliminary data.</text>
</comment>
<gene>
    <name evidence="1" type="ORF">Cboi01_000051300</name>
</gene>
<organism evidence="1 2">
    <name type="scientific">Candida boidinii</name>
    <name type="common">Yeast</name>
    <dbReference type="NCBI Taxonomy" id="5477"/>
    <lineage>
        <taxon>Eukaryota</taxon>
        <taxon>Fungi</taxon>
        <taxon>Dikarya</taxon>
        <taxon>Ascomycota</taxon>
        <taxon>Saccharomycotina</taxon>
        <taxon>Pichiomycetes</taxon>
        <taxon>Pichiales</taxon>
        <taxon>Pichiaceae</taxon>
        <taxon>Ogataea</taxon>
        <taxon>Ogataea/Candida clade</taxon>
    </lineage>
</organism>
<keyword evidence="2" id="KW-1185">Reference proteome</keyword>
<name>A0ACB5TFY8_CANBO</name>